<dbReference type="RefSeq" id="WP_405340539.1">
    <property type="nucleotide sequence ID" value="NZ_JBANFI010000006.1"/>
</dbReference>
<proteinExistence type="inferred from homology"/>
<feature type="domain" description="Impact N-terminal" evidence="2">
    <location>
        <begin position="16"/>
        <end position="118"/>
    </location>
</feature>
<dbReference type="Pfam" id="PF01205">
    <property type="entry name" value="Impact_N"/>
    <property type="match status" value="1"/>
</dbReference>
<dbReference type="InterPro" id="IPR036956">
    <property type="entry name" value="Impact_N_sf"/>
</dbReference>
<dbReference type="SUPFAM" id="SSF54211">
    <property type="entry name" value="Ribosomal protein S5 domain 2-like"/>
    <property type="match status" value="1"/>
</dbReference>
<keyword evidence="4" id="KW-1185">Reference proteome</keyword>
<dbReference type="PANTHER" id="PTHR16301:SF20">
    <property type="entry name" value="IMPACT FAMILY MEMBER YIGZ"/>
    <property type="match status" value="1"/>
</dbReference>
<accession>A0ABW8PZ23</accession>
<evidence type="ECO:0000256" key="1">
    <source>
        <dbReference type="ARBA" id="ARBA00007665"/>
    </source>
</evidence>
<dbReference type="Proteomes" id="UP001621714">
    <property type="component" value="Unassembled WGS sequence"/>
</dbReference>
<organism evidence="3 4">
    <name type="scientific">Marinospirillum alkalitolerans</name>
    <dbReference type="NCBI Taxonomy" id="3123374"/>
    <lineage>
        <taxon>Bacteria</taxon>
        <taxon>Pseudomonadati</taxon>
        <taxon>Pseudomonadota</taxon>
        <taxon>Gammaproteobacteria</taxon>
        <taxon>Oceanospirillales</taxon>
        <taxon>Oceanospirillaceae</taxon>
        <taxon>Marinospirillum</taxon>
    </lineage>
</organism>
<comment type="caution">
    <text evidence="3">The sequence shown here is derived from an EMBL/GenBank/DDBJ whole genome shotgun (WGS) entry which is preliminary data.</text>
</comment>
<comment type="similarity">
    <text evidence="1">Belongs to the IMPACT family.</text>
</comment>
<dbReference type="InterPro" id="IPR023582">
    <property type="entry name" value="Impact"/>
</dbReference>
<sequence>MAWTLAEPVTSHLDIKKSRFIGCVQPVNSLAQAQQEIALLRAQHPEARHVCFALLLQGQARLSDDGEPSGTAAAPMLNVLQHKELEGVLASVVRYFGGIKLGAGGLVRAYSQAVSQALNDAPLVPIRQLETRSYRAGFEHESLLRRLAEQYDLTIQVDYQQQVQLTLEGEAAQLAAWFTQASEACSGRLQQEADSSSPDSDKV</sequence>
<name>A0ABW8PZ23_9GAMM</name>
<evidence type="ECO:0000313" key="4">
    <source>
        <dbReference type="Proteomes" id="UP001621714"/>
    </source>
</evidence>
<dbReference type="InterPro" id="IPR001498">
    <property type="entry name" value="Impact_N"/>
</dbReference>
<gene>
    <name evidence="3" type="ORF">V6U78_10850</name>
</gene>
<dbReference type="EMBL" id="JBANFI010000006">
    <property type="protein sequence ID" value="MFK7161536.1"/>
    <property type="molecule type" value="Genomic_DNA"/>
</dbReference>
<dbReference type="Gene3D" id="3.30.230.30">
    <property type="entry name" value="Impact, N-terminal domain"/>
    <property type="match status" value="1"/>
</dbReference>
<dbReference type="PANTHER" id="PTHR16301">
    <property type="entry name" value="IMPACT-RELATED"/>
    <property type="match status" value="1"/>
</dbReference>
<dbReference type="InterPro" id="IPR020568">
    <property type="entry name" value="Ribosomal_Su5_D2-typ_SF"/>
</dbReference>
<protein>
    <submittedName>
        <fullName evidence="3">YigZ family protein</fullName>
    </submittedName>
</protein>
<reference evidence="3 4" key="1">
    <citation type="submission" date="2024-02" db="EMBL/GenBank/DDBJ databases">
        <title>Marinospirillum sp. MEB 164 isolated from Lonar lake sediment.</title>
        <authorList>
            <person name="Joshi A."/>
            <person name="Thite S."/>
        </authorList>
    </citation>
    <scope>NUCLEOTIDE SEQUENCE [LARGE SCALE GENOMIC DNA]</scope>
    <source>
        <strain evidence="3 4">MEB164</strain>
    </source>
</reference>
<evidence type="ECO:0000259" key="2">
    <source>
        <dbReference type="Pfam" id="PF01205"/>
    </source>
</evidence>
<evidence type="ECO:0000313" key="3">
    <source>
        <dbReference type="EMBL" id="MFK7161536.1"/>
    </source>
</evidence>